<protein>
    <recommendedName>
        <fullName evidence="7">Cyclic nucleotide-binding domain-containing protein</fullName>
    </recommendedName>
</protein>
<accession>A0A8S3ZBN8</accession>
<evidence type="ECO:0000259" key="7">
    <source>
        <dbReference type="PROSITE" id="PS50042"/>
    </source>
</evidence>
<reference evidence="8" key="1">
    <citation type="submission" date="2021-04" db="EMBL/GenBank/DDBJ databases">
        <authorList>
            <consortium name="Molecular Ecology Group"/>
        </authorList>
    </citation>
    <scope>NUCLEOTIDE SEQUENCE</scope>
</reference>
<sequence length="111" mass="12264">MASDTLAQVIQCLKKLPNTRTDEDLGILYSYLHGVEALSGLREHALQSLCSMVRYEHHEANDIIYHQGQPATCWYVLLTGSVFIEGSMFLPGSSLVGKESPQLHTGTAIFL</sequence>
<dbReference type="GO" id="GO:0005737">
    <property type="term" value="C:cytoplasm"/>
    <property type="evidence" value="ECO:0007669"/>
    <property type="project" value="UniProtKB-SubCell"/>
</dbReference>
<dbReference type="Proteomes" id="UP000678393">
    <property type="component" value="Unassembled WGS sequence"/>
</dbReference>
<keyword evidence="9" id="KW-1185">Reference proteome</keyword>
<keyword evidence="5" id="KW-0597">Phosphoprotein</keyword>
<comment type="subcellular location">
    <subcellularLocation>
        <location evidence="1">Cell membrane</location>
    </subcellularLocation>
    <subcellularLocation>
        <location evidence="2">Cytoplasm</location>
    </subcellularLocation>
</comment>
<dbReference type="OrthoDB" id="546434at2759"/>
<keyword evidence="6" id="KW-0472">Membrane</keyword>
<dbReference type="InterPro" id="IPR014710">
    <property type="entry name" value="RmlC-like_jellyroll"/>
</dbReference>
<dbReference type="EMBL" id="CAJHNH020002001">
    <property type="protein sequence ID" value="CAG5125250.1"/>
    <property type="molecule type" value="Genomic_DNA"/>
</dbReference>
<dbReference type="InterPro" id="IPR018490">
    <property type="entry name" value="cNMP-bd_dom_sf"/>
</dbReference>
<comment type="caution">
    <text evidence="8">The sequence shown here is derived from an EMBL/GenBank/DDBJ whole genome shotgun (WGS) entry which is preliminary data.</text>
</comment>
<keyword evidence="3" id="KW-1003">Cell membrane</keyword>
<dbReference type="InterPro" id="IPR000595">
    <property type="entry name" value="cNMP-bd_dom"/>
</dbReference>
<dbReference type="AlphaFoldDB" id="A0A8S3ZBN8"/>
<feature type="domain" description="Cyclic nucleotide-binding" evidence="7">
    <location>
        <begin position="37"/>
        <end position="84"/>
    </location>
</feature>
<dbReference type="PROSITE" id="PS50042">
    <property type="entry name" value="CNMP_BINDING_3"/>
    <property type="match status" value="1"/>
</dbReference>
<evidence type="ECO:0000256" key="1">
    <source>
        <dbReference type="ARBA" id="ARBA00004236"/>
    </source>
</evidence>
<dbReference type="Gene3D" id="2.60.120.10">
    <property type="entry name" value="Jelly Rolls"/>
    <property type="match status" value="1"/>
</dbReference>
<organism evidence="8 9">
    <name type="scientific">Candidula unifasciata</name>
    <dbReference type="NCBI Taxonomy" id="100452"/>
    <lineage>
        <taxon>Eukaryota</taxon>
        <taxon>Metazoa</taxon>
        <taxon>Spiralia</taxon>
        <taxon>Lophotrochozoa</taxon>
        <taxon>Mollusca</taxon>
        <taxon>Gastropoda</taxon>
        <taxon>Heterobranchia</taxon>
        <taxon>Euthyneura</taxon>
        <taxon>Panpulmonata</taxon>
        <taxon>Eupulmonata</taxon>
        <taxon>Stylommatophora</taxon>
        <taxon>Helicina</taxon>
        <taxon>Helicoidea</taxon>
        <taxon>Geomitridae</taxon>
        <taxon>Candidula</taxon>
    </lineage>
</organism>
<dbReference type="PANTHER" id="PTHR45161">
    <property type="entry name" value="CYTOSKELETON-ASSOCIATED PROTEIN 4"/>
    <property type="match status" value="1"/>
</dbReference>
<name>A0A8S3ZBN8_9EUPU</name>
<dbReference type="SUPFAM" id="SSF51206">
    <property type="entry name" value="cAMP-binding domain-like"/>
    <property type="match status" value="1"/>
</dbReference>
<evidence type="ECO:0000313" key="9">
    <source>
        <dbReference type="Proteomes" id="UP000678393"/>
    </source>
</evidence>
<evidence type="ECO:0000256" key="2">
    <source>
        <dbReference type="ARBA" id="ARBA00004496"/>
    </source>
</evidence>
<dbReference type="CDD" id="cd00038">
    <property type="entry name" value="CAP_ED"/>
    <property type="match status" value="1"/>
</dbReference>
<evidence type="ECO:0000256" key="4">
    <source>
        <dbReference type="ARBA" id="ARBA00022490"/>
    </source>
</evidence>
<evidence type="ECO:0000256" key="6">
    <source>
        <dbReference type="ARBA" id="ARBA00023136"/>
    </source>
</evidence>
<keyword evidence="4" id="KW-0963">Cytoplasm</keyword>
<evidence type="ECO:0000313" key="8">
    <source>
        <dbReference type="EMBL" id="CAG5125250.1"/>
    </source>
</evidence>
<evidence type="ECO:0000256" key="3">
    <source>
        <dbReference type="ARBA" id="ARBA00022475"/>
    </source>
</evidence>
<evidence type="ECO:0000256" key="5">
    <source>
        <dbReference type="ARBA" id="ARBA00022553"/>
    </source>
</evidence>
<gene>
    <name evidence="8" type="ORF">CUNI_LOCUS10808</name>
</gene>
<dbReference type="GO" id="GO:0005886">
    <property type="term" value="C:plasma membrane"/>
    <property type="evidence" value="ECO:0007669"/>
    <property type="project" value="UniProtKB-SubCell"/>
</dbReference>
<proteinExistence type="predicted"/>
<dbReference type="PANTHER" id="PTHR45161:SF3">
    <property type="entry name" value="METHYL-ACCEPTING CHEMOTAXIS PROTEIN"/>
    <property type="match status" value="1"/>
</dbReference>